<dbReference type="KEGG" id="ppec:H9W90_10215"/>
<keyword evidence="1" id="KW-0472">Membrane</keyword>
<evidence type="ECO:0000313" key="2">
    <source>
        <dbReference type="EMBL" id="QNM84570.1"/>
    </source>
</evidence>
<dbReference type="RefSeq" id="WP_187481500.1">
    <property type="nucleotide sequence ID" value="NZ_CP060695.1"/>
</dbReference>
<evidence type="ECO:0000313" key="3">
    <source>
        <dbReference type="Proteomes" id="UP000515808"/>
    </source>
</evidence>
<protein>
    <submittedName>
        <fullName evidence="2">Uncharacterized protein</fullName>
    </submittedName>
</protein>
<keyword evidence="1" id="KW-0812">Transmembrane</keyword>
<keyword evidence="1" id="KW-1133">Transmembrane helix</keyword>
<feature type="transmembrane region" description="Helical" evidence="1">
    <location>
        <begin position="36"/>
        <end position="53"/>
    </location>
</feature>
<gene>
    <name evidence="2" type="ORF">H9W90_10215</name>
</gene>
<reference evidence="2 3" key="1">
    <citation type="submission" date="2020-08" db="EMBL/GenBank/DDBJ databases">
        <title>Polaribacter sp. L12M9 isolated from gut of the Korean scallop.</title>
        <authorList>
            <person name="Jeong Y.S."/>
        </authorList>
    </citation>
    <scope>NUCLEOTIDE SEQUENCE [LARGE SCALE GENOMIC DNA]</scope>
    <source>
        <strain evidence="2 3">L12M9</strain>
    </source>
</reference>
<evidence type="ECO:0000256" key="1">
    <source>
        <dbReference type="SAM" id="Phobius"/>
    </source>
</evidence>
<proteinExistence type="predicted"/>
<dbReference type="AlphaFoldDB" id="A0A7G9L7H1"/>
<dbReference type="EMBL" id="CP060695">
    <property type="protein sequence ID" value="QNM84570.1"/>
    <property type="molecule type" value="Genomic_DNA"/>
</dbReference>
<accession>A0A7G9L7H1</accession>
<dbReference type="Proteomes" id="UP000515808">
    <property type="component" value="Chromosome"/>
</dbReference>
<feature type="transmembrane region" description="Helical" evidence="1">
    <location>
        <begin position="7"/>
        <end position="24"/>
    </location>
</feature>
<organism evidence="2 3">
    <name type="scientific">Polaribacter pectinis</name>
    <dbReference type="NCBI Taxonomy" id="2738844"/>
    <lineage>
        <taxon>Bacteria</taxon>
        <taxon>Pseudomonadati</taxon>
        <taxon>Bacteroidota</taxon>
        <taxon>Flavobacteriia</taxon>
        <taxon>Flavobacteriales</taxon>
        <taxon>Flavobacteriaceae</taxon>
    </lineage>
</organism>
<sequence>MKKIGIIKFMGILILTLGITDLNFENLNFDVNVKAFAAIIIGIIITILSFLATKKLKD</sequence>
<keyword evidence="3" id="KW-1185">Reference proteome</keyword>
<name>A0A7G9L7H1_9FLAO</name>